<accession>A0A9X2MX28</accession>
<dbReference type="InterPro" id="IPR039498">
    <property type="entry name" value="NTP_transf_5"/>
</dbReference>
<dbReference type="Proteomes" id="UP001141950">
    <property type="component" value="Unassembled WGS sequence"/>
</dbReference>
<proteinExistence type="predicted"/>
<evidence type="ECO:0000313" key="2">
    <source>
        <dbReference type="Proteomes" id="UP001141950"/>
    </source>
</evidence>
<protein>
    <submittedName>
        <fullName evidence="1">Nucleotidyltransferase family protein</fullName>
    </submittedName>
</protein>
<gene>
    <name evidence="1" type="ORF">NQZ67_26235</name>
</gene>
<sequence>MISEPTNDLMPELRFVIACLTVDPDKRLERMEEFRACSLDFHLVYQLSIHHRVYPLVYRALKELTPDWIPESLLKDLSSDYKWNTIHMVFQENELEKIHRLFDQANIRLLSLKGPFLAECIYGEISLRTCKDMDVMISLVDFDEANRILVELGYKPDIKKKILNSWKWNDHHLSYIHPGKGLEVELHWRLNPEIGFEPSFDELWSRRRVLAQRGVPYMGSEDLFMFLATHGARHAWFRLRWLMDIVMLLRSEINWDLTLALWKKYHALIPGGQTLLLANRLFGSPIPEVVRELAHSSKSEEMADKAMVFITEMTDFTVLRERAVFFRKYLYGLRTGTQRFSYILSQLYPNWRDAETLPLPKSLHILYFPLRPFLFLYRRLKFGTMED</sequence>
<dbReference type="RefSeq" id="WP_257451824.1">
    <property type="nucleotide sequence ID" value="NZ_JANIPJ010000026.1"/>
</dbReference>
<dbReference type="Pfam" id="PF14907">
    <property type="entry name" value="NTP_transf_5"/>
    <property type="match status" value="1"/>
</dbReference>
<organism evidence="1 2">
    <name type="scientific">Paenibacillus soyae</name>
    <dbReference type="NCBI Taxonomy" id="2969249"/>
    <lineage>
        <taxon>Bacteria</taxon>
        <taxon>Bacillati</taxon>
        <taxon>Bacillota</taxon>
        <taxon>Bacilli</taxon>
        <taxon>Bacillales</taxon>
        <taxon>Paenibacillaceae</taxon>
        <taxon>Paenibacillus</taxon>
    </lineage>
</organism>
<dbReference type="AlphaFoldDB" id="A0A9X2MX28"/>
<name>A0A9X2MX28_9BACL</name>
<evidence type="ECO:0000313" key="1">
    <source>
        <dbReference type="EMBL" id="MCR2807391.1"/>
    </source>
</evidence>
<comment type="caution">
    <text evidence="1">The sequence shown here is derived from an EMBL/GenBank/DDBJ whole genome shotgun (WGS) entry which is preliminary data.</text>
</comment>
<dbReference type="EMBL" id="JANIPJ010000026">
    <property type="protein sequence ID" value="MCR2807391.1"/>
    <property type="molecule type" value="Genomic_DNA"/>
</dbReference>
<reference evidence="1" key="1">
    <citation type="submission" date="2022-08" db="EMBL/GenBank/DDBJ databases">
        <title>The genomic sequence of strain Paenibacillus sp. SCIV0701.</title>
        <authorList>
            <person name="Zhao H."/>
        </authorList>
    </citation>
    <scope>NUCLEOTIDE SEQUENCE</scope>
    <source>
        <strain evidence="1">SCIV0701</strain>
    </source>
</reference>
<keyword evidence="2" id="KW-1185">Reference proteome</keyword>